<keyword evidence="1" id="KW-0812">Transmembrane</keyword>
<keyword evidence="3" id="KW-1185">Reference proteome</keyword>
<keyword evidence="1" id="KW-1133">Transmembrane helix</keyword>
<accession>A3IPS9</accession>
<dbReference type="EMBL" id="AAXW01000013">
    <property type="protein sequence ID" value="EAZ91569.1"/>
    <property type="molecule type" value="Genomic_DNA"/>
</dbReference>
<dbReference type="PANTHER" id="PTHR35550">
    <property type="match status" value="1"/>
</dbReference>
<dbReference type="Pfam" id="PF11317">
    <property type="entry name" value="DUF3119"/>
    <property type="match status" value="1"/>
</dbReference>
<reference evidence="2 3" key="1">
    <citation type="submission" date="2007-03" db="EMBL/GenBank/DDBJ databases">
        <authorList>
            <person name="Stal L."/>
            <person name="Ferriera S."/>
            <person name="Johnson J."/>
            <person name="Kravitz S."/>
            <person name="Beeson K."/>
            <person name="Sutton G."/>
            <person name="Rogers Y.-H."/>
            <person name="Friedman R."/>
            <person name="Frazier M."/>
            <person name="Venter J.C."/>
        </authorList>
    </citation>
    <scope>NUCLEOTIDE SEQUENCE [LARGE SCALE GENOMIC DNA]</scope>
    <source>
        <strain evidence="2 3">CCY0110</strain>
    </source>
</reference>
<feature type="transmembrane region" description="Helical" evidence="1">
    <location>
        <begin position="20"/>
        <end position="53"/>
    </location>
</feature>
<organism evidence="2 3">
    <name type="scientific">Crocosphaera chwakensis CCY0110</name>
    <dbReference type="NCBI Taxonomy" id="391612"/>
    <lineage>
        <taxon>Bacteria</taxon>
        <taxon>Bacillati</taxon>
        <taxon>Cyanobacteriota</taxon>
        <taxon>Cyanophyceae</taxon>
        <taxon>Oscillatoriophycideae</taxon>
        <taxon>Chroococcales</taxon>
        <taxon>Aphanothecaceae</taxon>
        <taxon>Crocosphaera</taxon>
        <taxon>Crocosphaera chwakensis</taxon>
    </lineage>
</organism>
<protein>
    <recommendedName>
        <fullName evidence="4">Glycerol dehydrogenase</fullName>
    </recommendedName>
</protein>
<dbReference type="eggNOG" id="ENOG50318U5">
    <property type="taxonomic scope" value="Bacteria"/>
</dbReference>
<comment type="caution">
    <text evidence="2">The sequence shown here is derived from an EMBL/GenBank/DDBJ whole genome shotgun (WGS) entry which is preliminary data.</text>
</comment>
<sequence length="137" mass="16011">MTSVTPPNLNQQTIELAPSYNIPIILILMAIATLLIQPWISLPLALFGLFLLLQTVTIRLQFTPTALDIYRSDQRIRSFPYSEWQNWEIFWKPIPILFYFKEVNSIHFLPIIFDPQTLHACLKRSCNFDKMKESGLK</sequence>
<evidence type="ECO:0000256" key="1">
    <source>
        <dbReference type="SAM" id="Phobius"/>
    </source>
</evidence>
<dbReference type="AlphaFoldDB" id="A3IPS9"/>
<dbReference type="Proteomes" id="UP000003781">
    <property type="component" value="Unassembled WGS sequence"/>
</dbReference>
<keyword evidence="1" id="KW-0472">Membrane</keyword>
<dbReference type="OrthoDB" id="513456at2"/>
<dbReference type="PANTHER" id="PTHR35550:SF2">
    <property type="entry name" value="OS05G0401200 PROTEIN"/>
    <property type="match status" value="1"/>
</dbReference>
<evidence type="ECO:0000313" key="3">
    <source>
        <dbReference type="Proteomes" id="UP000003781"/>
    </source>
</evidence>
<proteinExistence type="predicted"/>
<evidence type="ECO:0008006" key="4">
    <source>
        <dbReference type="Google" id="ProtNLM"/>
    </source>
</evidence>
<dbReference type="InterPro" id="IPR021467">
    <property type="entry name" value="DUF3119"/>
</dbReference>
<evidence type="ECO:0000313" key="2">
    <source>
        <dbReference type="EMBL" id="EAZ91569.1"/>
    </source>
</evidence>
<dbReference type="RefSeq" id="WP_008275397.1">
    <property type="nucleotide sequence ID" value="NZ_AAXW01000013.1"/>
</dbReference>
<name>A3IPS9_9CHRO</name>
<gene>
    <name evidence="2" type="ORF">CY0110_13651</name>
</gene>